<sequence>MAEGSAVADKPECATALASGLSRVESLFHRRIEFHRARKPYSSFSSSDGDFRLETLNPSLGLDRPAVSRGGAFPAGAPSPGKRSGEREFYEHGMDPELSFSITFRRIGAGLANLGNTCFLNSVLQCLTYTEPFAAYLQSGKHKSSCHTAGFCAMCALQNHVITALQSSGKILSPSHLVKNLRCISRNFRNFRQEDAHEYMVNLLESMHKCCLPSGVPSESPGAYDKSLVHKIFGGCLRSQVKCTQCSYSSSKFDPFVDLSLEIAKADSLQKALTHFTAVEQLDGGERQYQCQHCKEKVRALKQLTIHKAPYVLTIHLKRFSSYVPGQKIDKKVDFEPTLDLKPFLSDQHGGDVKYTLYGVLVHAGWSTHSGHYFCYVRTSRGMWHSLDDNQVGQVSEKTVLAQKAYMLFYVRDRTSLPKGSVNMLHKDNISANATEKKLIPESSLTLNGAVKNYVRTCSTNLQSGSVKDSLSRNLLPQPVLTSQKNKTTTLNEVSEVQINREAIGRETSTLQLDGDSLPEGLQQTTSTSVTLQVMRKDFMVEEAKTTCRIDATFIPRSGQSDGERYQISGSSNGEVKSVGVVAVPNDSSCTSPKSPKHENKLLKKRHMAKGNDAEKGILQTRDMLCNSVNSIPEENRKIKLLNGFTRKEANGGAPVGNLTAHHNKWCSSSMLSHVENLHKQEKLRLVNLSKRLDIANSFVQEDTFKDDSRIDDLKELKPKKIAKRPLRSIRFGRNHIFFASLNLNKIKKARKSKKQPSSYKMLLKDVPDDININDQTASTSEATVCEHCHEKHCRSILVENNSKMVKSGNYCNGESLSSTNREDKLKNTNKNATLCNFGLPRSCLSSAEKLLSSRARYTDDKAIHHDFMNLLMGDSKETTVSRWDDVDLPKLELNGPESSRNISIGYVLDEWGEENDRGKRKKLRKSQLSFGGPNPFRETANVKAHQKLKLDVPRYPEVSTLIDLAGTWIFSHDTKQSLHQAASLLKSHLLSFISSCSLPPLPDKVTLKFAGLGTLATRISLEHTT</sequence>
<proteinExistence type="inferred from homology"/>
<evidence type="ECO:0000259" key="3">
    <source>
        <dbReference type="PROSITE" id="PS50235"/>
    </source>
</evidence>
<feature type="region of interest" description="Disordered" evidence="2">
    <location>
        <begin position="63"/>
        <end position="88"/>
    </location>
</feature>
<dbReference type="InterPro" id="IPR028889">
    <property type="entry name" value="USP"/>
</dbReference>
<dbReference type="Gene3D" id="3.90.70.10">
    <property type="entry name" value="Cysteine proteinases"/>
    <property type="match status" value="1"/>
</dbReference>
<dbReference type="PANTHER" id="PTHR24006">
    <property type="entry name" value="UBIQUITIN CARBOXYL-TERMINAL HYDROLASE"/>
    <property type="match status" value="1"/>
</dbReference>
<protein>
    <recommendedName>
        <fullName evidence="3">USP domain-containing protein</fullName>
    </recommendedName>
</protein>
<feature type="domain" description="USP" evidence="3">
    <location>
        <begin position="109"/>
        <end position="413"/>
    </location>
</feature>
<feature type="compositionally biased region" description="Low complexity" evidence="2">
    <location>
        <begin position="70"/>
        <end position="81"/>
    </location>
</feature>
<dbReference type="InterPro" id="IPR050164">
    <property type="entry name" value="Peptidase_C19"/>
</dbReference>
<dbReference type="InterPro" id="IPR038765">
    <property type="entry name" value="Papain-like_cys_pep_sf"/>
</dbReference>
<dbReference type="FunFam" id="3.90.70.10:FF:000078">
    <property type="entry name" value="Ubiquitin carboxyl-terminal hydrolase 23"/>
    <property type="match status" value="1"/>
</dbReference>
<dbReference type="EMBL" id="JAQQAF010000005">
    <property type="protein sequence ID" value="KAJ8485340.1"/>
    <property type="molecule type" value="Genomic_DNA"/>
</dbReference>
<dbReference type="SUPFAM" id="SSF54001">
    <property type="entry name" value="Cysteine proteinases"/>
    <property type="match status" value="1"/>
</dbReference>
<dbReference type="PANTHER" id="PTHR24006:SF663">
    <property type="entry name" value="UBIQUITIN CARBOXYL-TERMINAL HYDROLASE 23"/>
    <property type="match status" value="1"/>
</dbReference>
<dbReference type="PROSITE" id="PS00973">
    <property type="entry name" value="USP_2"/>
    <property type="match status" value="1"/>
</dbReference>
<dbReference type="Proteomes" id="UP001222027">
    <property type="component" value="Unassembled WGS sequence"/>
</dbReference>
<evidence type="ECO:0000256" key="1">
    <source>
        <dbReference type="ARBA" id="ARBA00009085"/>
    </source>
</evidence>
<gene>
    <name evidence="4" type="ORF">OPV22_017825</name>
</gene>
<dbReference type="GO" id="GO:0004843">
    <property type="term" value="F:cysteine-type deubiquitinase activity"/>
    <property type="evidence" value="ECO:0007669"/>
    <property type="project" value="InterPro"/>
</dbReference>
<organism evidence="4 5">
    <name type="scientific">Ensete ventricosum</name>
    <name type="common">Abyssinian banana</name>
    <name type="synonym">Musa ensete</name>
    <dbReference type="NCBI Taxonomy" id="4639"/>
    <lineage>
        <taxon>Eukaryota</taxon>
        <taxon>Viridiplantae</taxon>
        <taxon>Streptophyta</taxon>
        <taxon>Embryophyta</taxon>
        <taxon>Tracheophyta</taxon>
        <taxon>Spermatophyta</taxon>
        <taxon>Magnoliopsida</taxon>
        <taxon>Liliopsida</taxon>
        <taxon>Zingiberales</taxon>
        <taxon>Musaceae</taxon>
        <taxon>Ensete</taxon>
    </lineage>
</organism>
<comment type="similarity">
    <text evidence="1">Belongs to the peptidase C19 family.</text>
</comment>
<dbReference type="GO" id="GO:0005829">
    <property type="term" value="C:cytosol"/>
    <property type="evidence" value="ECO:0007669"/>
    <property type="project" value="TreeGrafter"/>
</dbReference>
<dbReference type="InterPro" id="IPR018200">
    <property type="entry name" value="USP_CS"/>
</dbReference>
<keyword evidence="5" id="KW-1185">Reference proteome</keyword>
<dbReference type="PROSITE" id="PS00972">
    <property type="entry name" value="USP_1"/>
    <property type="match status" value="1"/>
</dbReference>
<comment type="caution">
    <text evidence="4">The sequence shown here is derived from an EMBL/GenBank/DDBJ whole genome shotgun (WGS) entry which is preliminary data.</text>
</comment>
<dbReference type="Pfam" id="PF00443">
    <property type="entry name" value="UCH"/>
    <property type="match status" value="1"/>
</dbReference>
<accession>A0AAV8R0K6</accession>
<evidence type="ECO:0000313" key="4">
    <source>
        <dbReference type="EMBL" id="KAJ8485340.1"/>
    </source>
</evidence>
<evidence type="ECO:0000313" key="5">
    <source>
        <dbReference type="Proteomes" id="UP001222027"/>
    </source>
</evidence>
<dbReference type="GO" id="GO:0005634">
    <property type="term" value="C:nucleus"/>
    <property type="evidence" value="ECO:0007669"/>
    <property type="project" value="TreeGrafter"/>
</dbReference>
<evidence type="ECO:0000256" key="2">
    <source>
        <dbReference type="SAM" id="MobiDB-lite"/>
    </source>
</evidence>
<reference evidence="4 5" key="1">
    <citation type="submission" date="2022-12" db="EMBL/GenBank/DDBJ databases">
        <title>Chromosome-scale assembly of the Ensete ventricosum genome.</title>
        <authorList>
            <person name="Dussert Y."/>
            <person name="Stocks J."/>
            <person name="Wendawek A."/>
            <person name="Woldeyes F."/>
            <person name="Nichols R.A."/>
            <person name="Borrell J.S."/>
        </authorList>
    </citation>
    <scope>NUCLEOTIDE SEQUENCE [LARGE SCALE GENOMIC DNA]</scope>
    <source>
        <strain evidence="5">cv. Maze</strain>
        <tissue evidence="4">Seeds</tissue>
    </source>
</reference>
<dbReference type="GO" id="GO:0016579">
    <property type="term" value="P:protein deubiquitination"/>
    <property type="evidence" value="ECO:0007669"/>
    <property type="project" value="InterPro"/>
</dbReference>
<name>A0AAV8R0K6_ENSVE</name>
<dbReference type="InterPro" id="IPR001394">
    <property type="entry name" value="Peptidase_C19_UCH"/>
</dbReference>
<dbReference type="PROSITE" id="PS50235">
    <property type="entry name" value="USP_3"/>
    <property type="match status" value="1"/>
</dbReference>
<dbReference type="CDD" id="cd02661">
    <property type="entry name" value="Peptidase_C19E"/>
    <property type="match status" value="1"/>
</dbReference>
<dbReference type="AlphaFoldDB" id="A0AAV8R0K6"/>